<gene>
    <name evidence="1" type="ORF">E2K98_12720</name>
</gene>
<dbReference type="InterPro" id="IPR020323">
    <property type="entry name" value="DUF2716"/>
</dbReference>
<accession>A0A4R5VSL0</accession>
<sequence>MIQKLNDKEYRKVWGRFDKEFKFKPSMTKFPSFEVPSPFITYDISHVDLIDVEMSDEDYEKIVLDIINTAKKNENVYLLDWQHECFKSNQLELKDFSLFLFPDGDYTFIVNENFTWGYLGHPWEETITVFGDLLTEILKCKPYIFTKILRQG</sequence>
<comment type="caution">
    <text evidence="1">The sequence shown here is derived from an EMBL/GenBank/DDBJ whole genome shotgun (WGS) entry which is preliminary data.</text>
</comment>
<evidence type="ECO:0000313" key="1">
    <source>
        <dbReference type="EMBL" id="TDK61746.1"/>
    </source>
</evidence>
<protein>
    <submittedName>
        <fullName evidence="1">DUF2716 domain-containing protein</fullName>
    </submittedName>
</protein>
<reference evidence="1 2" key="1">
    <citation type="submission" date="2019-03" db="EMBL/GenBank/DDBJ databases">
        <title>Bacillus niacini sp. nov. a Nicotinate-Metabolizing Mesophile Isolated from Soil.</title>
        <authorList>
            <person name="Zhang G."/>
        </authorList>
    </citation>
    <scope>NUCLEOTIDE SEQUENCE [LARGE SCALE GENOMIC DNA]</scope>
    <source>
        <strain evidence="1 2">WN066</strain>
    </source>
</reference>
<dbReference type="Proteomes" id="UP000295132">
    <property type="component" value="Unassembled WGS sequence"/>
</dbReference>
<dbReference type="AlphaFoldDB" id="A0A4R5VSL0"/>
<dbReference type="RefSeq" id="WP_133334573.1">
    <property type="nucleotide sequence ID" value="NZ_SMYO01000005.1"/>
</dbReference>
<evidence type="ECO:0000313" key="2">
    <source>
        <dbReference type="Proteomes" id="UP000295132"/>
    </source>
</evidence>
<organism evidence="1 2">
    <name type="scientific">Bacillus salipaludis</name>
    <dbReference type="NCBI Taxonomy" id="2547811"/>
    <lineage>
        <taxon>Bacteria</taxon>
        <taxon>Bacillati</taxon>
        <taxon>Bacillota</taxon>
        <taxon>Bacilli</taxon>
        <taxon>Bacillales</taxon>
        <taxon>Bacillaceae</taxon>
        <taxon>Bacillus</taxon>
    </lineage>
</organism>
<name>A0A4R5VSL0_9BACI</name>
<proteinExistence type="predicted"/>
<dbReference type="EMBL" id="SMYO01000005">
    <property type="protein sequence ID" value="TDK61746.1"/>
    <property type="molecule type" value="Genomic_DNA"/>
</dbReference>
<dbReference type="Pfam" id="PF10898">
    <property type="entry name" value="DUF2716"/>
    <property type="match status" value="1"/>
</dbReference>